<accession>A0A1G7RB20</accession>
<reference evidence="2 3" key="1">
    <citation type="submission" date="2016-10" db="EMBL/GenBank/DDBJ databases">
        <authorList>
            <person name="de Groot N.N."/>
        </authorList>
    </citation>
    <scope>NUCLEOTIDE SEQUENCE [LARGE SCALE GENOMIC DNA]</scope>
    <source>
        <strain evidence="2 3">DSM 527</strain>
    </source>
</reference>
<dbReference type="RefSeq" id="WP_089832879.1">
    <property type="nucleotide sequence ID" value="NZ_FNBN01000003.1"/>
</dbReference>
<gene>
    <name evidence="2" type="ORF">SAMN04488121_103379</name>
</gene>
<proteinExistence type="predicted"/>
<dbReference type="Gene3D" id="3.10.450.40">
    <property type="match status" value="1"/>
</dbReference>
<dbReference type="InterPro" id="IPR007048">
    <property type="entry name" value="IraD/Gp25-like"/>
</dbReference>
<dbReference type="AlphaFoldDB" id="A0A1G7RB20"/>
<dbReference type="Pfam" id="PF04965">
    <property type="entry name" value="GPW_gp25"/>
    <property type="match status" value="1"/>
</dbReference>
<evidence type="ECO:0000313" key="3">
    <source>
        <dbReference type="Proteomes" id="UP000199045"/>
    </source>
</evidence>
<evidence type="ECO:0000313" key="2">
    <source>
        <dbReference type="EMBL" id="SDG07369.1"/>
    </source>
</evidence>
<organism evidence="2 3">
    <name type="scientific">Chitinophaga filiformis</name>
    <name type="common">Myxococcus filiformis</name>
    <name type="synonym">Flexibacter filiformis</name>
    <dbReference type="NCBI Taxonomy" id="104663"/>
    <lineage>
        <taxon>Bacteria</taxon>
        <taxon>Pseudomonadati</taxon>
        <taxon>Bacteroidota</taxon>
        <taxon>Chitinophagia</taxon>
        <taxon>Chitinophagales</taxon>
        <taxon>Chitinophagaceae</taxon>
        <taxon>Chitinophaga</taxon>
    </lineage>
</organism>
<dbReference type="OrthoDB" id="1161413at2"/>
<dbReference type="EMBL" id="FNBN01000003">
    <property type="protein sequence ID" value="SDG07369.1"/>
    <property type="molecule type" value="Genomic_DNA"/>
</dbReference>
<protein>
    <submittedName>
        <fullName evidence="2">Phage baseplate assembly protein W</fullName>
    </submittedName>
</protein>
<dbReference type="Proteomes" id="UP000199045">
    <property type="component" value="Unassembled WGS sequence"/>
</dbReference>
<feature type="domain" description="IraD/Gp25-like" evidence="1">
    <location>
        <begin position="25"/>
        <end position="125"/>
    </location>
</feature>
<sequence length="143" mass="16581">MKSQYYKLPLNFSHILQKKDLPDCSLEDSVAQHIHLLITTVLGENKDDPQYGCKLWDSDFDIRASNNEVKEQVEMAVKASISRYERRLTQIRVMAVVSQEELTGFNTRKVKKKIKVTITGTLSRNKTPFHYSSFFYVSPLSYD</sequence>
<name>A0A1G7RB20_CHIFI</name>
<evidence type="ECO:0000259" key="1">
    <source>
        <dbReference type="Pfam" id="PF04965"/>
    </source>
</evidence>
<dbReference type="SUPFAM" id="SSF160719">
    <property type="entry name" value="gpW/gp25-like"/>
    <property type="match status" value="1"/>
</dbReference>
<dbReference type="STRING" id="104663.SAMN04488121_103379"/>